<keyword evidence="2" id="KW-0378">Hydrolase</keyword>
<dbReference type="Proteomes" id="UP000652219">
    <property type="component" value="Unassembled WGS sequence"/>
</dbReference>
<dbReference type="GO" id="GO:0016787">
    <property type="term" value="F:hydrolase activity"/>
    <property type="evidence" value="ECO:0007669"/>
    <property type="project" value="UniProtKB-KW"/>
</dbReference>
<feature type="chain" id="PRO_5034921587" evidence="1">
    <location>
        <begin position="18"/>
        <end position="624"/>
    </location>
</feature>
<dbReference type="AlphaFoldDB" id="A0A8H6IQG7"/>
<name>A0A8H6IQG7_9PEZI</name>
<evidence type="ECO:0000256" key="1">
    <source>
        <dbReference type="SAM" id="SignalP"/>
    </source>
</evidence>
<proteinExistence type="predicted"/>
<sequence>MLAVTLALALGSGLGAAQSVPAPPAPEAFQIVELPLPPVAPSNEEGACSAEINPRGTGCIARAVGEFQAGDFTPDGNNVIVNVEFVGAPAAPDPASAYSGEQVILIKTDGTNFTNGDPWKCLSCHVPAANAVDLDPQRDYPHVFRSGTKAIWGHNILDCGGELLESDACTPNKTHIYPIHWSTAADGSGRGGSPRELRVHPDDTHMGWSSFTNDGGQFAYFGRLEFNEKPAVGEPLAPRYDLVDVNLLVDPERFQPYVVDGDELTINEEAINVGELRGFSGNGDEITYIGVSRESTNIDLFAVHLETGAIRRLTAHPEYADPMAFSADNEWQVVMDTRGTDRQMWMSGMRGIPPLIDLVAVTVASSTRNNGPRRFFQPILIDRHGDRGDYYGQQVNAAGGDGSNGAVNDPNWNGRADPAFSLDGTKITYWQALVVSPSCGGENPLKCPESTAQGGREYRIMLAHRTSAKPTTPAPVFEVSSKIPWATPFPPGTPVPSQFTVAPGDYTLRGKVSGYANVSIAPDANTVSGLGSVAVNYTDFSDDGDHVLNGHEDVTVKILLPNFWTNQVDWVSDLVQTGKVNATKKTGPGGFHLIIDAELNVFNANGTLTTVIDGKEYTQPANGT</sequence>
<accession>A0A8H6IQG7</accession>
<dbReference type="InterPro" id="IPR011042">
    <property type="entry name" value="6-blade_b-propeller_TolB-like"/>
</dbReference>
<evidence type="ECO:0000313" key="2">
    <source>
        <dbReference type="EMBL" id="KAF6792339.1"/>
    </source>
</evidence>
<dbReference type="EMBL" id="WIGN01000458">
    <property type="protein sequence ID" value="KAF6792339.1"/>
    <property type="molecule type" value="Genomic_DNA"/>
</dbReference>
<organism evidence="2 3">
    <name type="scientific">Colletotrichum sojae</name>
    <dbReference type="NCBI Taxonomy" id="2175907"/>
    <lineage>
        <taxon>Eukaryota</taxon>
        <taxon>Fungi</taxon>
        <taxon>Dikarya</taxon>
        <taxon>Ascomycota</taxon>
        <taxon>Pezizomycotina</taxon>
        <taxon>Sordariomycetes</taxon>
        <taxon>Hypocreomycetidae</taxon>
        <taxon>Glomerellales</taxon>
        <taxon>Glomerellaceae</taxon>
        <taxon>Colletotrichum</taxon>
        <taxon>Colletotrichum orchidearum species complex</taxon>
    </lineage>
</organism>
<keyword evidence="3" id="KW-1185">Reference proteome</keyword>
<protein>
    <submittedName>
        <fullName evidence="2">Saponin hydrolase</fullName>
    </submittedName>
</protein>
<reference evidence="2 3" key="1">
    <citation type="journal article" date="2020" name="Phytopathology">
        <title>Genome Sequence Resources of Colletotrichum truncatum, C. plurivorum, C. musicola, and C. sojae: Four Species Pathogenic to Soybean (Glycine max).</title>
        <authorList>
            <person name="Rogerio F."/>
            <person name="Boufleur T.R."/>
            <person name="Ciampi-Guillardi M."/>
            <person name="Sukno S.A."/>
            <person name="Thon M.R."/>
            <person name="Massola Junior N.S."/>
            <person name="Baroncelli R."/>
        </authorList>
    </citation>
    <scope>NUCLEOTIDE SEQUENCE [LARGE SCALE GENOMIC DNA]</scope>
    <source>
        <strain evidence="2 3">LFN0009</strain>
    </source>
</reference>
<dbReference type="Gene3D" id="2.120.10.30">
    <property type="entry name" value="TolB, C-terminal domain"/>
    <property type="match status" value="1"/>
</dbReference>
<gene>
    <name evidence="2" type="ORF">CSOJ01_14188</name>
</gene>
<dbReference type="SUPFAM" id="SSF69304">
    <property type="entry name" value="Tricorn protease N-terminal domain"/>
    <property type="match status" value="1"/>
</dbReference>
<comment type="caution">
    <text evidence="2">The sequence shown here is derived from an EMBL/GenBank/DDBJ whole genome shotgun (WGS) entry which is preliminary data.</text>
</comment>
<keyword evidence="1" id="KW-0732">Signal</keyword>
<evidence type="ECO:0000313" key="3">
    <source>
        <dbReference type="Proteomes" id="UP000652219"/>
    </source>
</evidence>
<feature type="signal peptide" evidence="1">
    <location>
        <begin position="1"/>
        <end position="17"/>
    </location>
</feature>